<keyword evidence="4" id="KW-1185">Reference proteome</keyword>
<feature type="compositionally biased region" description="Polar residues" evidence="1">
    <location>
        <begin position="379"/>
        <end position="390"/>
    </location>
</feature>
<evidence type="ECO:0000313" key="3">
    <source>
        <dbReference type="EMBL" id="MBB6578808.1"/>
    </source>
</evidence>
<dbReference type="Gene3D" id="2.60.200.20">
    <property type="match status" value="1"/>
</dbReference>
<dbReference type="NCBIfam" id="TIGR03354">
    <property type="entry name" value="VI_FHA"/>
    <property type="match status" value="1"/>
</dbReference>
<dbReference type="InterPro" id="IPR008984">
    <property type="entry name" value="SMAD_FHA_dom_sf"/>
</dbReference>
<dbReference type="SUPFAM" id="SSF49879">
    <property type="entry name" value="SMAD/FHA domain"/>
    <property type="match status" value="1"/>
</dbReference>
<feature type="compositionally biased region" description="Basic and acidic residues" evidence="1">
    <location>
        <begin position="427"/>
        <end position="445"/>
    </location>
</feature>
<sequence>MFLQLRANVVYANGTENIVQHVFDSQGGTIGRDTHCQMVLQDPFRRISRIQAQIVFDSGLFSLINASTSNPIYVDGQELSPGETCAIHSGSSWQTGNYTITVEHVGEAQPVDQRPLQSQPAKQPDVAPAASLLPSHVPRGPFDDLLGEPVQAPSEQASRDEGLVHSTAALSPFSAPLAATAIQEPAPMQPSVALHQLGADPFADLLATPLSNQVASAPVRLHTGDATNPLQGRSLIPDDFNPLALQGISPRNTADPLAYVQDEQSIQEMFPGRSVDAIFHPGEGNIGELIQDPLNASQNQALVDANIHLDPLELFAKQGSQDRLDPSVLFQERTTQPRSVSDHRVEVGSFFRAPRAFDPSQEKSSAEPARGDVLAPLPEQSQPYSPTPASNAEVHREDSLESLFNIDSAPIESIDLGLHTIASTEAPSDRASDKPRHVDQKEMEHSATSVRSDAEATPLAALPQPVPQAAVVEIAPADAASDRAPLPAKAGSSGNDTPSKDSEHSAADLLNSFKAGAGLSDCKYPENLTPEFMHMVGQMLGASVQGCMDLLSSRAAAKQEVRVSVTLINAEANNPLKFLPAGPSALAQIFGPRMPGFQAGPAAIDSAFQDLRAHEMAMMAGIQAAVRGLFDRFDPVHLEEQLQALGKSKALFSSQKNARLWELYCSRYEWLKDEMKNQSPAAWGTEFLSAYQAEVSQNREGNIA</sequence>
<feature type="region of interest" description="Disordered" evidence="1">
    <location>
        <begin position="111"/>
        <end position="163"/>
    </location>
</feature>
<gene>
    <name evidence="3" type="ORF">HNP33_002910</name>
</gene>
<dbReference type="CDD" id="cd00060">
    <property type="entry name" value="FHA"/>
    <property type="match status" value="1"/>
</dbReference>
<proteinExistence type="predicted"/>
<feature type="domain" description="FHA" evidence="2">
    <location>
        <begin position="28"/>
        <end position="79"/>
    </location>
</feature>
<dbReference type="SMART" id="SM00240">
    <property type="entry name" value="FHA"/>
    <property type="match status" value="1"/>
</dbReference>
<feature type="region of interest" description="Disordered" evidence="1">
    <location>
        <begin position="424"/>
        <end position="455"/>
    </location>
</feature>
<dbReference type="RefSeq" id="WP_184709669.1">
    <property type="nucleotide sequence ID" value="NZ_JACHKZ010000019.1"/>
</dbReference>
<evidence type="ECO:0000259" key="2">
    <source>
        <dbReference type="PROSITE" id="PS50006"/>
    </source>
</evidence>
<reference evidence="3 4" key="1">
    <citation type="submission" date="2020-08" db="EMBL/GenBank/DDBJ databases">
        <title>Functional genomics of gut bacteria from endangered species of beetles.</title>
        <authorList>
            <person name="Carlos-Shanley C."/>
        </authorList>
    </citation>
    <scope>NUCLEOTIDE SEQUENCE [LARGE SCALE GENOMIC DNA]</scope>
    <source>
        <strain evidence="3 4">S00124</strain>
    </source>
</reference>
<dbReference type="InterPro" id="IPR017735">
    <property type="entry name" value="T6SS_FHA"/>
</dbReference>
<evidence type="ECO:0000313" key="4">
    <source>
        <dbReference type="Proteomes" id="UP000562492"/>
    </source>
</evidence>
<dbReference type="Pfam" id="PF00498">
    <property type="entry name" value="FHA"/>
    <property type="match status" value="1"/>
</dbReference>
<feature type="region of interest" description="Disordered" evidence="1">
    <location>
        <begin position="352"/>
        <end position="396"/>
    </location>
</feature>
<dbReference type="InterPro" id="IPR000253">
    <property type="entry name" value="FHA_dom"/>
</dbReference>
<dbReference type="EMBL" id="JACHKZ010000019">
    <property type="protein sequence ID" value="MBB6578808.1"/>
    <property type="molecule type" value="Genomic_DNA"/>
</dbReference>
<organism evidence="3 4">
    <name type="scientific">Comamonas odontotermitis</name>
    <dbReference type="NCBI Taxonomy" id="379895"/>
    <lineage>
        <taxon>Bacteria</taxon>
        <taxon>Pseudomonadati</taxon>
        <taxon>Pseudomonadota</taxon>
        <taxon>Betaproteobacteria</taxon>
        <taxon>Burkholderiales</taxon>
        <taxon>Comamonadaceae</taxon>
        <taxon>Comamonas</taxon>
    </lineage>
</organism>
<name>A0ABR6RI11_9BURK</name>
<dbReference type="InterPro" id="IPR046883">
    <property type="entry name" value="T6SS_FHA_C"/>
</dbReference>
<protein>
    <submittedName>
        <fullName evidence="3">FHA domain-containing protein</fullName>
    </submittedName>
</protein>
<feature type="region of interest" description="Disordered" evidence="1">
    <location>
        <begin position="480"/>
        <end position="504"/>
    </location>
</feature>
<dbReference type="Pfam" id="PF20232">
    <property type="entry name" value="T6SS_FHA_C"/>
    <property type="match status" value="1"/>
</dbReference>
<dbReference type="Proteomes" id="UP000562492">
    <property type="component" value="Unassembled WGS sequence"/>
</dbReference>
<evidence type="ECO:0000256" key="1">
    <source>
        <dbReference type="SAM" id="MobiDB-lite"/>
    </source>
</evidence>
<accession>A0ABR6RI11</accession>
<comment type="caution">
    <text evidence="3">The sequence shown here is derived from an EMBL/GenBank/DDBJ whole genome shotgun (WGS) entry which is preliminary data.</text>
</comment>
<dbReference type="PROSITE" id="PS50006">
    <property type="entry name" value="FHA_DOMAIN"/>
    <property type="match status" value="1"/>
</dbReference>